<reference evidence="1 2" key="1">
    <citation type="submission" date="2016-03" db="EMBL/GenBank/DDBJ databases">
        <title>EvidentialGene: Evidence-directed Construction of Genes on Genomes.</title>
        <authorList>
            <person name="Gilbert D.G."/>
            <person name="Choi J.-H."/>
            <person name="Mockaitis K."/>
            <person name="Colbourne J."/>
            <person name="Pfrender M."/>
        </authorList>
    </citation>
    <scope>NUCLEOTIDE SEQUENCE [LARGE SCALE GENOMIC DNA]</scope>
    <source>
        <strain evidence="1 2">Xinb3</strain>
        <tissue evidence="1">Complete organism</tissue>
    </source>
</reference>
<proteinExistence type="predicted"/>
<accession>A0A164VL23</accession>
<dbReference type="AlphaFoldDB" id="A0A164VL23"/>
<dbReference type="InterPro" id="IPR006631">
    <property type="entry name" value="DM4_12"/>
</dbReference>
<evidence type="ECO:0000313" key="2">
    <source>
        <dbReference type="Proteomes" id="UP000076858"/>
    </source>
</evidence>
<dbReference type="Proteomes" id="UP000076858">
    <property type="component" value="Unassembled WGS sequence"/>
</dbReference>
<evidence type="ECO:0000313" key="1">
    <source>
        <dbReference type="EMBL" id="KZS12423.1"/>
    </source>
</evidence>
<dbReference type="EMBL" id="LRGB01001361">
    <property type="protein sequence ID" value="KZS12423.1"/>
    <property type="molecule type" value="Genomic_DNA"/>
</dbReference>
<protein>
    <submittedName>
        <fullName evidence="1">Uncharacterized protein</fullName>
    </submittedName>
</protein>
<dbReference type="PANTHER" id="PTHR21398">
    <property type="entry name" value="AGAP007094-PA"/>
    <property type="match status" value="1"/>
</dbReference>
<keyword evidence="2" id="KW-1185">Reference proteome</keyword>
<dbReference type="Pfam" id="PF07841">
    <property type="entry name" value="DM4_12"/>
    <property type="match status" value="1"/>
</dbReference>
<gene>
    <name evidence="1" type="ORF">APZ42_022533</name>
</gene>
<sequence>MSHSQEGHVRSHSIQTQFPATFSGNRYLQSITDTKERDFQIDGERFVDDFSIVDLPESWAKNSEPINHEEHPVVQTKPRRIKRSSWSLPPNTSTRMILDIIMPIVPLNNTFSALTLDLIYRFVLPTYSQLNTLYSTLGRLDTNELDGDNERSNVIDLEFFEEQRANNERRSIYQHVQGLFENFGFDGQTCLLRAICEMAEAPLVHQGLVGKLIDLIFTPSLLKVPKSMEPYLSSNRIRRDVVNIPELEVLHNPIDDDYTDAYRTGKEGKCWTRYYTCPVSIFKLVNLF</sequence>
<dbReference type="PANTHER" id="PTHR21398:SF6">
    <property type="entry name" value="AGAP007094-PA"/>
    <property type="match status" value="1"/>
</dbReference>
<comment type="caution">
    <text evidence="1">The sequence shown here is derived from an EMBL/GenBank/DDBJ whole genome shotgun (WGS) entry which is preliminary data.</text>
</comment>
<dbReference type="OrthoDB" id="6338744at2759"/>
<dbReference type="SMART" id="SM00718">
    <property type="entry name" value="DM4_12"/>
    <property type="match status" value="1"/>
</dbReference>
<name>A0A164VL23_9CRUS</name>
<organism evidence="1 2">
    <name type="scientific">Daphnia magna</name>
    <dbReference type="NCBI Taxonomy" id="35525"/>
    <lineage>
        <taxon>Eukaryota</taxon>
        <taxon>Metazoa</taxon>
        <taxon>Ecdysozoa</taxon>
        <taxon>Arthropoda</taxon>
        <taxon>Crustacea</taxon>
        <taxon>Branchiopoda</taxon>
        <taxon>Diplostraca</taxon>
        <taxon>Cladocera</taxon>
        <taxon>Anomopoda</taxon>
        <taxon>Daphniidae</taxon>
        <taxon>Daphnia</taxon>
    </lineage>
</organism>